<evidence type="ECO:0000313" key="7">
    <source>
        <dbReference type="Proteomes" id="UP000014148"/>
    </source>
</evidence>
<dbReference type="RefSeq" id="WP_010742660.1">
    <property type="nucleotide sequence ID" value="NZ_KB946253.1"/>
</dbReference>
<dbReference type="EMBL" id="ASWA01000002">
    <property type="protein sequence ID" value="EOT70372.1"/>
    <property type="molecule type" value="Genomic_DNA"/>
</dbReference>
<feature type="chain" id="PRO_5038892411" description="TNase-like domain-containing protein" evidence="2">
    <location>
        <begin position="23"/>
        <end position="333"/>
    </location>
</feature>
<dbReference type="SMART" id="SM00318">
    <property type="entry name" value="SNc"/>
    <property type="match status" value="1"/>
</dbReference>
<dbReference type="PATRIC" id="fig|1158601.3.peg.3855"/>
<dbReference type="Proteomes" id="UP000013783">
    <property type="component" value="Unassembled WGS sequence"/>
</dbReference>
<dbReference type="InterPro" id="IPR035437">
    <property type="entry name" value="SNase_OB-fold_sf"/>
</dbReference>
<dbReference type="AlphaFoldDB" id="R2NMT6"/>
<dbReference type="InterPro" id="IPR016071">
    <property type="entry name" value="Staphylococal_nuclease_OB-fold"/>
</dbReference>
<sequence>MKRKLGVQLGVTFAVLVSFLFAAPTQSYQVEAAKTKTEKKATIKRTANKKITVKVKKYIDGDTTRFKLKNGKNVTAQYLLIETPEIKKDYPYAQEAKDRSRELLKNAKKIQIEYDKGSKRDKQKRELVYVWADGKLVQETLANEGLAVARDTKGKNKKYLDQIQTAEKKAKEQKQNIWSIKNYAQAGKGYSQAAVDAHKKALKEAEAAKKAEAERLKKEQEAKAAEEKRAAEQAEADRKAEEKRAAEQAEAARKAEEARVAQEAAVQQAAAAQAQAEAEAQQQAAAEPAQGQTVYVTPTGSKYHTHKCGNGTYTPATLEEAQGRGLEPCSKCF</sequence>
<protein>
    <recommendedName>
        <fullName evidence="3">TNase-like domain-containing protein</fullName>
    </recommendedName>
</protein>
<evidence type="ECO:0000259" key="3">
    <source>
        <dbReference type="PROSITE" id="PS50830"/>
    </source>
</evidence>
<comment type="caution">
    <text evidence="4">The sequence shown here is derived from an EMBL/GenBank/DDBJ whole genome shotgun (WGS) entry which is preliminary data.</text>
</comment>
<dbReference type="OrthoDB" id="9783680at2"/>
<feature type="region of interest" description="Disordered" evidence="1">
    <location>
        <begin position="213"/>
        <end position="256"/>
    </location>
</feature>
<dbReference type="SUPFAM" id="SSF50199">
    <property type="entry name" value="Staphylococcal nuclease"/>
    <property type="match status" value="1"/>
</dbReference>
<evidence type="ECO:0000256" key="2">
    <source>
        <dbReference type="SAM" id="SignalP"/>
    </source>
</evidence>
<reference evidence="5 7" key="2">
    <citation type="submission" date="2013-03" db="EMBL/GenBank/DDBJ databases">
        <title>The Genome Sequence of Enterococcus malodoratus ATCC_43197 (PacBio/Illumina hybrid assembly).</title>
        <authorList>
            <consortium name="The Broad Institute Genomics Platform"/>
            <consortium name="The Broad Institute Genome Sequencing Center for Infectious Disease"/>
            <person name="Earl A."/>
            <person name="Russ C."/>
            <person name="Gilmore M."/>
            <person name="Surin D."/>
            <person name="Walker B."/>
            <person name="Young S."/>
            <person name="Zeng Q."/>
            <person name="Gargeya S."/>
            <person name="Fitzgerald M."/>
            <person name="Haas B."/>
            <person name="Abouelleil A."/>
            <person name="Allen A.W."/>
            <person name="Alvarado L."/>
            <person name="Arachchi H.M."/>
            <person name="Berlin A.M."/>
            <person name="Chapman S.B."/>
            <person name="Gainer-Dewar J."/>
            <person name="Goldberg J."/>
            <person name="Griggs A."/>
            <person name="Gujja S."/>
            <person name="Hansen M."/>
            <person name="Howarth C."/>
            <person name="Imamovic A."/>
            <person name="Ireland A."/>
            <person name="Larimer J."/>
            <person name="McCowan C."/>
            <person name="Murphy C."/>
            <person name="Pearson M."/>
            <person name="Poon T.W."/>
            <person name="Priest M."/>
            <person name="Roberts A."/>
            <person name="Saif S."/>
            <person name="Shea T."/>
            <person name="Sisk P."/>
            <person name="Sykes S."/>
            <person name="Wortman J."/>
            <person name="Nusbaum C."/>
            <person name="Birren B."/>
        </authorList>
    </citation>
    <scope>NUCLEOTIDE SEQUENCE [LARGE SCALE GENOMIC DNA]</scope>
    <source>
        <strain evidence="5 7">ATCC 43197</strain>
    </source>
</reference>
<dbReference type="eggNOG" id="COG1525">
    <property type="taxonomic scope" value="Bacteria"/>
</dbReference>
<evidence type="ECO:0000313" key="4">
    <source>
        <dbReference type="EMBL" id="EOH72303.1"/>
    </source>
</evidence>
<evidence type="ECO:0000313" key="5">
    <source>
        <dbReference type="EMBL" id="EOT70372.1"/>
    </source>
</evidence>
<dbReference type="Pfam" id="PF00565">
    <property type="entry name" value="SNase"/>
    <property type="match status" value="1"/>
</dbReference>
<dbReference type="Gene3D" id="2.40.50.90">
    <property type="match status" value="1"/>
</dbReference>
<gene>
    <name evidence="5" type="ORF">I585_01852</name>
    <name evidence="4" type="ORF">UAI_03887</name>
</gene>
<accession>R2NMT6</accession>
<dbReference type="Proteomes" id="UP000014148">
    <property type="component" value="Unassembled WGS sequence"/>
</dbReference>
<keyword evidence="7" id="KW-1185">Reference proteome</keyword>
<evidence type="ECO:0000313" key="6">
    <source>
        <dbReference type="Proteomes" id="UP000013783"/>
    </source>
</evidence>
<dbReference type="PROSITE" id="PS50830">
    <property type="entry name" value="TNASE_3"/>
    <property type="match status" value="1"/>
</dbReference>
<name>R2NMT6_9ENTE</name>
<organism evidence="4 6">
    <name type="scientific">Enterococcus malodoratus ATCC 43197</name>
    <dbReference type="NCBI Taxonomy" id="1158601"/>
    <lineage>
        <taxon>Bacteria</taxon>
        <taxon>Bacillati</taxon>
        <taxon>Bacillota</taxon>
        <taxon>Bacilli</taxon>
        <taxon>Lactobacillales</taxon>
        <taxon>Enterococcaceae</taxon>
        <taxon>Enterococcus</taxon>
    </lineage>
</organism>
<evidence type="ECO:0000256" key="1">
    <source>
        <dbReference type="SAM" id="MobiDB-lite"/>
    </source>
</evidence>
<dbReference type="eggNOG" id="COG3064">
    <property type="taxonomic scope" value="Bacteria"/>
</dbReference>
<feature type="signal peptide" evidence="2">
    <location>
        <begin position="1"/>
        <end position="22"/>
    </location>
</feature>
<dbReference type="EMBL" id="AJAK01000030">
    <property type="protein sequence ID" value="EOH72303.1"/>
    <property type="molecule type" value="Genomic_DNA"/>
</dbReference>
<feature type="domain" description="TNase-like" evidence="3">
    <location>
        <begin position="49"/>
        <end position="180"/>
    </location>
</feature>
<keyword evidence="2" id="KW-0732">Signal</keyword>
<reference evidence="4 6" key="1">
    <citation type="submission" date="2013-02" db="EMBL/GenBank/DDBJ databases">
        <title>The Genome Sequence of Enterococcus malodoratus ATCC_43197.</title>
        <authorList>
            <consortium name="The Broad Institute Genome Sequencing Platform"/>
            <consortium name="The Broad Institute Genome Sequencing Center for Infectious Disease"/>
            <person name="Earl A.M."/>
            <person name="Gilmore M.S."/>
            <person name="Lebreton F."/>
            <person name="Walker B."/>
            <person name="Young S.K."/>
            <person name="Zeng Q."/>
            <person name="Gargeya S."/>
            <person name="Fitzgerald M."/>
            <person name="Haas B."/>
            <person name="Abouelleil A."/>
            <person name="Alvarado L."/>
            <person name="Arachchi H.M."/>
            <person name="Berlin A.M."/>
            <person name="Chapman S.B."/>
            <person name="Dewar J."/>
            <person name="Goldberg J."/>
            <person name="Griggs A."/>
            <person name="Gujja S."/>
            <person name="Hansen M."/>
            <person name="Howarth C."/>
            <person name="Imamovic A."/>
            <person name="Larimer J."/>
            <person name="McCowan C."/>
            <person name="Murphy C."/>
            <person name="Neiman D."/>
            <person name="Pearson M."/>
            <person name="Priest M."/>
            <person name="Roberts A."/>
            <person name="Saif S."/>
            <person name="Shea T."/>
            <person name="Sisk P."/>
            <person name="Sykes S."/>
            <person name="Wortman J."/>
            <person name="Nusbaum C."/>
            <person name="Birren B."/>
        </authorList>
    </citation>
    <scope>NUCLEOTIDE SEQUENCE [LARGE SCALE GENOMIC DNA]</scope>
    <source>
        <strain evidence="4 6">ATCC 43197</strain>
    </source>
</reference>
<proteinExistence type="predicted"/>
<dbReference type="STRING" id="71451.RV07_GL000322"/>